<dbReference type="Pfam" id="PF13639">
    <property type="entry name" value="zf-RING_2"/>
    <property type="match status" value="1"/>
</dbReference>
<dbReference type="AlphaFoldDB" id="A0ABD3RKE1"/>
<dbReference type="Gene3D" id="3.30.40.10">
    <property type="entry name" value="Zinc/RING finger domain, C3HC4 (zinc finger)"/>
    <property type="match status" value="1"/>
</dbReference>
<evidence type="ECO:0000256" key="7">
    <source>
        <dbReference type="ARBA" id="ARBA00022833"/>
    </source>
</evidence>
<evidence type="ECO:0000256" key="5">
    <source>
        <dbReference type="ARBA" id="ARBA00022771"/>
    </source>
</evidence>
<dbReference type="PANTHER" id="PTHR15710:SF235">
    <property type="entry name" value="RING-H2 FINGER PROTEIN ATL79-LIKE"/>
    <property type="match status" value="1"/>
</dbReference>
<keyword evidence="4" id="KW-0479">Metal-binding</keyword>
<evidence type="ECO:0000313" key="11">
    <source>
        <dbReference type="EMBL" id="KAL3813385.1"/>
    </source>
</evidence>
<dbReference type="GO" id="GO:0016567">
    <property type="term" value="P:protein ubiquitination"/>
    <property type="evidence" value="ECO:0007669"/>
    <property type="project" value="UniProtKB-ARBA"/>
</dbReference>
<dbReference type="SUPFAM" id="SSF57850">
    <property type="entry name" value="RING/U-box"/>
    <property type="match status" value="1"/>
</dbReference>
<comment type="caution">
    <text evidence="11">The sequence shown here is derived from an EMBL/GenBank/DDBJ whole genome shotgun (WGS) entry which is preliminary data.</text>
</comment>
<evidence type="ECO:0000256" key="3">
    <source>
        <dbReference type="ARBA" id="ARBA00022679"/>
    </source>
</evidence>
<keyword evidence="12" id="KW-1185">Reference proteome</keyword>
<keyword evidence="7" id="KW-0862">Zinc</keyword>
<dbReference type="PANTHER" id="PTHR15710">
    <property type="entry name" value="E3 UBIQUITIN-PROTEIN LIGASE PRAJA"/>
    <property type="match status" value="1"/>
</dbReference>
<evidence type="ECO:0000256" key="2">
    <source>
        <dbReference type="ARBA" id="ARBA00012483"/>
    </source>
</evidence>
<dbReference type="InterPro" id="IPR013083">
    <property type="entry name" value="Znf_RING/FYVE/PHD"/>
</dbReference>
<evidence type="ECO:0000259" key="10">
    <source>
        <dbReference type="PROSITE" id="PS50089"/>
    </source>
</evidence>
<dbReference type="GO" id="GO:0061630">
    <property type="term" value="F:ubiquitin protein ligase activity"/>
    <property type="evidence" value="ECO:0007669"/>
    <property type="project" value="UniProtKB-EC"/>
</dbReference>
<dbReference type="SMART" id="SM00184">
    <property type="entry name" value="RING"/>
    <property type="match status" value="1"/>
</dbReference>
<evidence type="ECO:0000256" key="9">
    <source>
        <dbReference type="SAM" id="MobiDB-lite"/>
    </source>
</evidence>
<gene>
    <name evidence="11" type="ORF">ACJIZ3_014653</name>
</gene>
<evidence type="ECO:0000313" key="12">
    <source>
        <dbReference type="Proteomes" id="UP001634393"/>
    </source>
</evidence>
<sequence>MRMSGAVTNSGPRELAIFVHQTTRSIIVIEGSLDIESILGEIPLKEGPLPASKDSIESLPRVRILEPGHECPICLSEYEVNGEEDEVKEMPCKHRFHSGCIGKWLGIHGSCPVCRFSMPVEEEKESEERWKVHVVFAQRMTDSDSDSDSGMDMGSGGDGAPDSGSGHDGDELPAQRREIDDID</sequence>
<evidence type="ECO:0000256" key="1">
    <source>
        <dbReference type="ARBA" id="ARBA00000900"/>
    </source>
</evidence>
<comment type="catalytic activity">
    <reaction evidence="1">
        <text>S-ubiquitinyl-[E2 ubiquitin-conjugating enzyme]-L-cysteine + [acceptor protein]-L-lysine = [E2 ubiquitin-conjugating enzyme]-L-cysteine + N(6)-ubiquitinyl-[acceptor protein]-L-lysine.</text>
        <dbReference type="EC" id="2.3.2.27"/>
    </reaction>
</comment>
<name>A0ABD3RKE1_9LAMI</name>
<keyword evidence="5 8" id="KW-0863">Zinc-finger</keyword>
<dbReference type="EC" id="2.3.2.27" evidence="2"/>
<dbReference type="InterPro" id="IPR001841">
    <property type="entry name" value="Znf_RING"/>
</dbReference>
<dbReference type="EMBL" id="JBJXBP010000008">
    <property type="protein sequence ID" value="KAL3813385.1"/>
    <property type="molecule type" value="Genomic_DNA"/>
</dbReference>
<keyword evidence="3" id="KW-0808">Transferase</keyword>
<dbReference type="FunFam" id="3.30.40.10:FF:000127">
    <property type="entry name" value="E3 ubiquitin-protein ligase RNF181"/>
    <property type="match status" value="1"/>
</dbReference>
<organism evidence="11 12">
    <name type="scientific">Penstemon smallii</name>
    <dbReference type="NCBI Taxonomy" id="265156"/>
    <lineage>
        <taxon>Eukaryota</taxon>
        <taxon>Viridiplantae</taxon>
        <taxon>Streptophyta</taxon>
        <taxon>Embryophyta</taxon>
        <taxon>Tracheophyta</taxon>
        <taxon>Spermatophyta</taxon>
        <taxon>Magnoliopsida</taxon>
        <taxon>eudicotyledons</taxon>
        <taxon>Gunneridae</taxon>
        <taxon>Pentapetalae</taxon>
        <taxon>asterids</taxon>
        <taxon>lamiids</taxon>
        <taxon>Lamiales</taxon>
        <taxon>Plantaginaceae</taxon>
        <taxon>Cheloneae</taxon>
        <taxon>Penstemon</taxon>
    </lineage>
</organism>
<proteinExistence type="predicted"/>
<feature type="region of interest" description="Disordered" evidence="9">
    <location>
        <begin position="139"/>
        <end position="183"/>
    </location>
</feature>
<protein>
    <recommendedName>
        <fullName evidence="2">RING-type E3 ubiquitin transferase</fullName>
        <ecNumber evidence="2">2.3.2.27</ecNumber>
    </recommendedName>
</protein>
<dbReference type="GO" id="GO:0008270">
    <property type="term" value="F:zinc ion binding"/>
    <property type="evidence" value="ECO:0007669"/>
    <property type="project" value="UniProtKB-KW"/>
</dbReference>
<feature type="compositionally biased region" description="Basic and acidic residues" evidence="9">
    <location>
        <begin position="165"/>
        <end position="183"/>
    </location>
</feature>
<dbReference type="PROSITE" id="PS50089">
    <property type="entry name" value="ZF_RING_2"/>
    <property type="match status" value="1"/>
</dbReference>
<evidence type="ECO:0000256" key="4">
    <source>
        <dbReference type="ARBA" id="ARBA00022723"/>
    </source>
</evidence>
<evidence type="ECO:0000256" key="8">
    <source>
        <dbReference type="PROSITE-ProRule" id="PRU00175"/>
    </source>
</evidence>
<accession>A0ABD3RKE1</accession>
<reference evidence="11 12" key="1">
    <citation type="submission" date="2024-12" db="EMBL/GenBank/DDBJ databases">
        <title>The unique morphological basis and parallel evolutionary history of personate flowers in Penstemon.</title>
        <authorList>
            <person name="Depatie T.H."/>
            <person name="Wessinger C.A."/>
        </authorList>
    </citation>
    <scope>NUCLEOTIDE SEQUENCE [LARGE SCALE GENOMIC DNA]</scope>
    <source>
        <strain evidence="11">WTNN_2</strain>
        <tissue evidence="11">Leaf</tissue>
    </source>
</reference>
<feature type="domain" description="RING-type" evidence="10">
    <location>
        <begin position="71"/>
        <end position="115"/>
    </location>
</feature>
<keyword evidence="6" id="KW-0833">Ubl conjugation pathway</keyword>
<evidence type="ECO:0000256" key="6">
    <source>
        <dbReference type="ARBA" id="ARBA00022786"/>
    </source>
</evidence>
<dbReference type="Proteomes" id="UP001634393">
    <property type="component" value="Unassembled WGS sequence"/>
</dbReference>